<organism evidence="5 6">
    <name type="scientific">Alkalihalophilus lindianensis</name>
    <dbReference type="NCBI Taxonomy" id="1630542"/>
    <lineage>
        <taxon>Bacteria</taxon>
        <taxon>Bacillati</taxon>
        <taxon>Bacillota</taxon>
        <taxon>Bacilli</taxon>
        <taxon>Bacillales</taxon>
        <taxon>Bacillaceae</taxon>
        <taxon>Alkalihalophilus</taxon>
    </lineage>
</organism>
<name>A0ABU3XH71_9BACI</name>
<protein>
    <recommendedName>
        <fullName evidence="3">Carboxylic ester hydrolase</fullName>
        <ecNumber evidence="3">3.1.1.-</ecNumber>
    </recommendedName>
</protein>
<sequence>TRNISGNYGLTDQIQALRWVHDNIGAFGGDPGKVTIAGQSAGALSVILLMAAPQARGLFDGAIAQSGYMIAMPELRNGTFRDWPDAET</sequence>
<dbReference type="InterPro" id="IPR050309">
    <property type="entry name" value="Type-B_Carboxylest/Lipase"/>
</dbReference>
<evidence type="ECO:0000259" key="4">
    <source>
        <dbReference type="Pfam" id="PF00135"/>
    </source>
</evidence>
<reference evidence="5 6" key="1">
    <citation type="submission" date="2023-10" db="EMBL/GenBank/DDBJ databases">
        <title>Screening of Alkalihalobacillus lindianensis BZ-TG-R113 and Its Alleviation of Salt Stress on Rapeseed Growth.</title>
        <authorList>
            <person name="Zhao B."/>
            <person name="Guo T."/>
        </authorList>
    </citation>
    <scope>NUCLEOTIDE SEQUENCE [LARGE SCALE GENOMIC DNA]</scope>
    <source>
        <strain evidence="5 6">BZ-TG-R113</strain>
    </source>
</reference>
<evidence type="ECO:0000256" key="2">
    <source>
        <dbReference type="ARBA" id="ARBA00022801"/>
    </source>
</evidence>
<dbReference type="InterPro" id="IPR019826">
    <property type="entry name" value="Carboxylesterase_B_AS"/>
</dbReference>
<dbReference type="Pfam" id="PF00135">
    <property type="entry name" value="COesterase"/>
    <property type="match status" value="1"/>
</dbReference>
<dbReference type="Gene3D" id="3.40.50.1820">
    <property type="entry name" value="alpha/beta hydrolase"/>
    <property type="match status" value="1"/>
</dbReference>
<dbReference type="Proteomes" id="UP001287282">
    <property type="component" value="Unassembled WGS sequence"/>
</dbReference>
<feature type="domain" description="Carboxylesterase type B" evidence="4">
    <location>
        <begin position="2"/>
        <end position="70"/>
    </location>
</feature>
<dbReference type="EMBL" id="JAWJBA010000474">
    <property type="protein sequence ID" value="MDV2687235.1"/>
    <property type="molecule type" value="Genomic_DNA"/>
</dbReference>
<evidence type="ECO:0000313" key="5">
    <source>
        <dbReference type="EMBL" id="MDV2687235.1"/>
    </source>
</evidence>
<evidence type="ECO:0000313" key="6">
    <source>
        <dbReference type="Proteomes" id="UP001287282"/>
    </source>
</evidence>
<feature type="non-terminal residue" evidence="5">
    <location>
        <position position="1"/>
    </location>
</feature>
<dbReference type="InterPro" id="IPR029058">
    <property type="entry name" value="AB_hydrolase_fold"/>
</dbReference>
<keyword evidence="6" id="KW-1185">Reference proteome</keyword>
<dbReference type="RefSeq" id="WP_317124219.1">
    <property type="nucleotide sequence ID" value="NZ_JAWJBA010000474.1"/>
</dbReference>
<dbReference type="EC" id="3.1.1.-" evidence="3"/>
<gene>
    <name evidence="5" type="ORF">RYX56_23085</name>
</gene>
<dbReference type="PANTHER" id="PTHR11559">
    <property type="entry name" value="CARBOXYLESTERASE"/>
    <property type="match status" value="1"/>
</dbReference>
<dbReference type="InterPro" id="IPR002018">
    <property type="entry name" value="CarbesteraseB"/>
</dbReference>
<dbReference type="SUPFAM" id="SSF53474">
    <property type="entry name" value="alpha/beta-Hydrolases"/>
    <property type="match status" value="1"/>
</dbReference>
<evidence type="ECO:0000256" key="1">
    <source>
        <dbReference type="ARBA" id="ARBA00005964"/>
    </source>
</evidence>
<comment type="similarity">
    <text evidence="1 3">Belongs to the type-B carboxylesterase/lipase family.</text>
</comment>
<feature type="non-terminal residue" evidence="5">
    <location>
        <position position="88"/>
    </location>
</feature>
<proteinExistence type="inferred from homology"/>
<comment type="caution">
    <text evidence="5">The sequence shown here is derived from an EMBL/GenBank/DDBJ whole genome shotgun (WGS) entry which is preliminary data.</text>
</comment>
<accession>A0ABU3XH71</accession>
<evidence type="ECO:0000256" key="3">
    <source>
        <dbReference type="RuleBase" id="RU361235"/>
    </source>
</evidence>
<dbReference type="PROSITE" id="PS00122">
    <property type="entry name" value="CARBOXYLESTERASE_B_1"/>
    <property type="match status" value="1"/>
</dbReference>
<keyword evidence="2 3" id="KW-0378">Hydrolase</keyword>